<feature type="region of interest" description="Disordered" evidence="2">
    <location>
        <begin position="66"/>
        <end position="87"/>
    </location>
</feature>
<dbReference type="PROSITE" id="PS00028">
    <property type="entry name" value="ZINC_FINGER_C2H2_1"/>
    <property type="match status" value="1"/>
</dbReference>
<dbReference type="AlphaFoldDB" id="A0A226EU64"/>
<dbReference type="InterPro" id="IPR013087">
    <property type="entry name" value="Znf_C2H2_type"/>
</dbReference>
<keyword evidence="4" id="KW-0371">Homeobox</keyword>
<dbReference type="GO" id="GO:0008270">
    <property type="term" value="F:zinc ion binding"/>
    <property type="evidence" value="ECO:0007669"/>
    <property type="project" value="UniProtKB-KW"/>
</dbReference>
<feature type="compositionally biased region" description="Basic and acidic residues" evidence="2">
    <location>
        <begin position="482"/>
        <end position="493"/>
    </location>
</feature>
<evidence type="ECO:0000313" key="5">
    <source>
        <dbReference type="Proteomes" id="UP000198287"/>
    </source>
</evidence>
<sequence>MDNALKNSNLARGELKCSLCDKKYKSVASLKIHMKSSHENRGKFVCNRCNNTFDFKHTLKMQTNKCVSSQKENSKDKGTKKAEEKEQLSPAEISLENYRQYKANPGDKVVPCVIIKSEYYLKLIKQQFQNLELVRLETPVVFDEVSGQRHKPGWGYKSEDKNTDISYVQLTEEELLTCKKIFGYIWRDGVTFEIVDVYFGLHEEDSILAAERKWKETIHNKDKGCTDRILFNSGCFFDSEEAFEVTGMVATSKWVAGQLKWFTRNETGSICSVKPKECYGWLANYHEQLRAALRSVNHLWLGPAVTVQLDNKEELIMARRELEKCRDEMYKMEIGLNDKLSILTAENSNLTVQNSNHKAENCKLLLRLQSWKKKQQQARNVNRLLLVQRGRQSSNADVPCFLPVTFKVDEDGNLKQEGEPNFDICREESAHDEDEESSSDDDDGVEYARVPTVSDLINVVTKVLDRSESSTETSPNGANPNHETDPCDEKTEPNRKVFVVKLCD</sequence>
<keyword evidence="1" id="KW-0862">Zinc</keyword>
<dbReference type="SMART" id="SM00355">
    <property type="entry name" value="ZnF_C2H2"/>
    <property type="match status" value="1"/>
</dbReference>
<dbReference type="PROSITE" id="PS50157">
    <property type="entry name" value="ZINC_FINGER_C2H2_2"/>
    <property type="match status" value="1"/>
</dbReference>
<comment type="caution">
    <text evidence="4">The sequence shown here is derived from an EMBL/GenBank/DDBJ whole genome shotgun (WGS) entry which is preliminary data.</text>
</comment>
<name>A0A226EU64_FOLCA</name>
<dbReference type="Gene3D" id="3.30.160.60">
    <property type="entry name" value="Classic Zinc Finger"/>
    <property type="match status" value="1"/>
</dbReference>
<feature type="compositionally biased region" description="Polar residues" evidence="2">
    <location>
        <begin position="470"/>
        <end position="481"/>
    </location>
</feature>
<gene>
    <name evidence="4" type="ORF">Fcan01_05510</name>
</gene>
<keyword evidence="4" id="KW-0238">DNA-binding</keyword>
<keyword evidence="5" id="KW-1185">Reference proteome</keyword>
<dbReference type="EMBL" id="LNIX01000002">
    <property type="protein sequence ID" value="OXA61069.1"/>
    <property type="molecule type" value="Genomic_DNA"/>
</dbReference>
<keyword evidence="1" id="KW-0479">Metal-binding</keyword>
<evidence type="ECO:0000256" key="2">
    <source>
        <dbReference type="SAM" id="MobiDB-lite"/>
    </source>
</evidence>
<dbReference type="OrthoDB" id="3561125at2759"/>
<evidence type="ECO:0000259" key="3">
    <source>
        <dbReference type="PROSITE" id="PS50157"/>
    </source>
</evidence>
<dbReference type="GO" id="GO:0003677">
    <property type="term" value="F:DNA binding"/>
    <property type="evidence" value="ECO:0007669"/>
    <property type="project" value="UniProtKB-KW"/>
</dbReference>
<feature type="domain" description="C2H2-type" evidence="3">
    <location>
        <begin position="15"/>
        <end position="43"/>
    </location>
</feature>
<accession>A0A226EU64</accession>
<organism evidence="4 5">
    <name type="scientific">Folsomia candida</name>
    <name type="common">Springtail</name>
    <dbReference type="NCBI Taxonomy" id="158441"/>
    <lineage>
        <taxon>Eukaryota</taxon>
        <taxon>Metazoa</taxon>
        <taxon>Ecdysozoa</taxon>
        <taxon>Arthropoda</taxon>
        <taxon>Hexapoda</taxon>
        <taxon>Collembola</taxon>
        <taxon>Entomobryomorpha</taxon>
        <taxon>Isotomoidea</taxon>
        <taxon>Isotomidae</taxon>
        <taxon>Proisotominae</taxon>
        <taxon>Folsomia</taxon>
    </lineage>
</organism>
<feature type="compositionally biased region" description="Basic and acidic residues" evidence="2">
    <location>
        <begin position="72"/>
        <end position="87"/>
    </location>
</feature>
<feature type="region of interest" description="Disordered" evidence="2">
    <location>
        <begin position="428"/>
        <end position="493"/>
    </location>
</feature>
<feature type="compositionally biased region" description="Acidic residues" evidence="2">
    <location>
        <begin position="430"/>
        <end position="445"/>
    </location>
</feature>
<dbReference type="Proteomes" id="UP000198287">
    <property type="component" value="Unassembled WGS sequence"/>
</dbReference>
<protein>
    <submittedName>
        <fullName evidence="4">Zinc finger E-box-binding homeobox 1</fullName>
    </submittedName>
</protein>
<evidence type="ECO:0000313" key="4">
    <source>
        <dbReference type="EMBL" id="OXA61069.1"/>
    </source>
</evidence>
<keyword evidence="1" id="KW-0863">Zinc-finger</keyword>
<proteinExistence type="predicted"/>
<dbReference type="SUPFAM" id="SSF57667">
    <property type="entry name" value="beta-beta-alpha zinc fingers"/>
    <property type="match status" value="1"/>
</dbReference>
<evidence type="ECO:0000256" key="1">
    <source>
        <dbReference type="PROSITE-ProRule" id="PRU00042"/>
    </source>
</evidence>
<dbReference type="InterPro" id="IPR036236">
    <property type="entry name" value="Znf_C2H2_sf"/>
</dbReference>
<reference evidence="4 5" key="1">
    <citation type="submission" date="2015-12" db="EMBL/GenBank/DDBJ databases">
        <title>The genome of Folsomia candida.</title>
        <authorList>
            <person name="Faddeeva A."/>
            <person name="Derks M.F."/>
            <person name="Anvar Y."/>
            <person name="Smit S."/>
            <person name="Van Straalen N."/>
            <person name="Roelofs D."/>
        </authorList>
    </citation>
    <scope>NUCLEOTIDE SEQUENCE [LARGE SCALE GENOMIC DNA]</scope>
    <source>
        <strain evidence="4 5">VU population</strain>
        <tissue evidence="4">Whole body</tissue>
    </source>
</reference>